<evidence type="ECO:0000313" key="3">
    <source>
        <dbReference type="Proteomes" id="UP000824782"/>
    </source>
</evidence>
<gene>
    <name evidence="2" type="ORF">GDO81_028174</name>
</gene>
<sequence>MMQTAMRSRSGRYTPGGGGGGRQMWTGDGTVTRVKTLRTRPGPASRYFMIRLCEGDQPGEEKSVHHIHHPCSLSHRQQVALYYCTMQQSISHRIKGIKSINH</sequence>
<dbReference type="AlphaFoldDB" id="A0AAV6YK78"/>
<reference evidence="2" key="1">
    <citation type="thesis" date="2020" institute="ProQuest LLC" country="789 East Eisenhower Parkway, Ann Arbor, MI, USA">
        <title>Comparative Genomics and Chromosome Evolution.</title>
        <authorList>
            <person name="Mudd A.B."/>
        </authorList>
    </citation>
    <scope>NUCLEOTIDE SEQUENCE</scope>
    <source>
        <strain evidence="2">237g6f4</strain>
        <tissue evidence="2">Blood</tissue>
    </source>
</reference>
<comment type="caution">
    <text evidence="2">The sequence shown here is derived from an EMBL/GenBank/DDBJ whole genome shotgun (WGS) entry which is preliminary data.</text>
</comment>
<protein>
    <submittedName>
        <fullName evidence="2">Uncharacterized protein</fullName>
    </submittedName>
</protein>
<organism evidence="2 3">
    <name type="scientific">Engystomops pustulosus</name>
    <name type="common">Tungara frog</name>
    <name type="synonym">Physalaemus pustulosus</name>
    <dbReference type="NCBI Taxonomy" id="76066"/>
    <lineage>
        <taxon>Eukaryota</taxon>
        <taxon>Metazoa</taxon>
        <taxon>Chordata</taxon>
        <taxon>Craniata</taxon>
        <taxon>Vertebrata</taxon>
        <taxon>Euteleostomi</taxon>
        <taxon>Amphibia</taxon>
        <taxon>Batrachia</taxon>
        <taxon>Anura</taxon>
        <taxon>Neobatrachia</taxon>
        <taxon>Hyloidea</taxon>
        <taxon>Leptodactylidae</taxon>
        <taxon>Leiuperinae</taxon>
        <taxon>Engystomops</taxon>
    </lineage>
</organism>
<accession>A0AAV6YK78</accession>
<proteinExistence type="predicted"/>
<dbReference type="Proteomes" id="UP000824782">
    <property type="component" value="Unassembled WGS sequence"/>
</dbReference>
<name>A0AAV6YK78_ENGPU</name>
<keyword evidence="3" id="KW-1185">Reference proteome</keyword>
<dbReference type="EMBL" id="WNYA01062283">
    <property type="protein sequence ID" value="KAG8535607.1"/>
    <property type="molecule type" value="Genomic_DNA"/>
</dbReference>
<feature type="region of interest" description="Disordered" evidence="1">
    <location>
        <begin position="1"/>
        <end position="29"/>
    </location>
</feature>
<evidence type="ECO:0000313" key="2">
    <source>
        <dbReference type="EMBL" id="KAG8535607.1"/>
    </source>
</evidence>
<evidence type="ECO:0000256" key="1">
    <source>
        <dbReference type="SAM" id="MobiDB-lite"/>
    </source>
</evidence>